<feature type="compositionally biased region" description="Basic residues" evidence="1">
    <location>
        <begin position="36"/>
        <end position="51"/>
    </location>
</feature>
<feature type="compositionally biased region" description="Polar residues" evidence="1">
    <location>
        <begin position="81"/>
        <end position="92"/>
    </location>
</feature>
<dbReference type="VEuPathDB" id="VectorBase:AMEC005405"/>
<feature type="compositionally biased region" description="Basic and acidic residues" evidence="1">
    <location>
        <begin position="7"/>
        <end position="18"/>
    </location>
</feature>
<accession>A0A182TN99</accession>
<feature type="compositionally biased region" description="Polar residues" evidence="1">
    <location>
        <begin position="19"/>
        <end position="34"/>
    </location>
</feature>
<proteinExistence type="predicted"/>
<feature type="region of interest" description="Disordered" evidence="1">
    <location>
        <begin position="1"/>
        <end position="157"/>
    </location>
</feature>
<evidence type="ECO:0000313" key="3">
    <source>
        <dbReference type="Proteomes" id="UP000075902"/>
    </source>
</evidence>
<feature type="compositionally biased region" description="Low complexity" evidence="1">
    <location>
        <begin position="133"/>
        <end position="143"/>
    </location>
</feature>
<dbReference type="Proteomes" id="UP000075902">
    <property type="component" value="Unassembled WGS sequence"/>
</dbReference>
<evidence type="ECO:0000256" key="1">
    <source>
        <dbReference type="SAM" id="MobiDB-lite"/>
    </source>
</evidence>
<feature type="compositionally biased region" description="Polar residues" evidence="1">
    <location>
        <begin position="252"/>
        <end position="267"/>
    </location>
</feature>
<keyword evidence="3" id="KW-1185">Reference proteome</keyword>
<dbReference type="EnsemblMetazoa" id="AMEC005405-RA">
    <property type="protein sequence ID" value="AMEC005405-PA"/>
    <property type="gene ID" value="AMEC005405"/>
</dbReference>
<feature type="compositionally biased region" description="Low complexity" evidence="1">
    <location>
        <begin position="105"/>
        <end position="117"/>
    </location>
</feature>
<sequence length="276" mass="28549">MGMVRHSIHEKADLKSRSDSTSVPPLDSIYTTPTGFHHHHHHPHHAAHHPHQNGTPGSPEAMKQTPNSETDCGTVKESLTDDASTGGTSSPLQDGAGCEGAEPLAASQPEPAAFAASRTGTTVEEDGRYVWEGSSPGRRSPSSAGLTGRSHDRVQGQCAPRPAGTRLVIDGPADCAGAGASDGRPDQTKARLPAKASDYGLERFNRLLDRLDRGNFLIKTSFKKSYSLILMSARGSIAAGERGGGAACGVESSGNDSTASTNTGTVDSKTDGSGAA</sequence>
<feature type="region of interest" description="Disordered" evidence="1">
    <location>
        <begin position="241"/>
        <end position="276"/>
    </location>
</feature>
<evidence type="ECO:0000313" key="2">
    <source>
        <dbReference type="EnsemblMetazoa" id="AMEC005405-PA"/>
    </source>
</evidence>
<name>A0A182TN99_9DIPT</name>
<reference evidence="2" key="2">
    <citation type="submission" date="2020-05" db="UniProtKB">
        <authorList>
            <consortium name="EnsemblMetazoa"/>
        </authorList>
    </citation>
    <scope>IDENTIFICATION</scope>
    <source>
        <strain evidence="2">CM1001059</strain>
    </source>
</reference>
<protein>
    <submittedName>
        <fullName evidence="2">Uncharacterized protein</fullName>
    </submittedName>
</protein>
<dbReference type="AlphaFoldDB" id="A0A182TN99"/>
<reference evidence="3" key="1">
    <citation type="submission" date="2014-01" db="EMBL/GenBank/DDBJ databases">
        <title>The Genome Sequence of Anopheles melas CM1001059_A (V2).</title>
        <authorList>
            <consortium name="The Broad Institute Genomics Platform"/>
            <person name="Neafsey D.E."/>
            <person name="Besansky N."/>
            <person name="Howell P."/>
            <person name="Walton C."/>
            <person name="Young S.K."/>
            <person name="Zeng Q."/>
            <person name="Gargeya S."/>
            <person name="Fitzgerald M."/>
            <person name="Haas B."/>
            <person name="Abouelleil A."/>
            <person name="Allen A.W."/>
            <person name="Alvarado L."/>
            <person name="Arachchi H.M."/>
            <person name="Berlin A.M."/>
            <person name="Chapman S.B."/>
            <person name="Gainer-Dewar J."/>
            <person name="Goldberg J."/>
            <person name="Griggs A."/>
            <person name="Gujja S."/>
            <person name="Hansen M."/>
            <person name="Howarth C."/>
            <person name="Imamovic A."/>
            <person name="Ireland A."/>
            <person name="Larimer J."/>
            <person name="McCowan C."/>
            <person name="Murphy C."/>
            <person name="Pearson M."/>
            <person name="Poon T.W."/>
            <person name="Priest M."/>
            <person name="Roberts A."/>
            <person name="Saif S."/>
            <person name="Shea T."/>
            <person name="Sisk P."/>
            <person name="Sykes S."/>
            <person name="Wortman J."/>
            <person name="Nusbaum C."/>
            <person name="Birren B."/>
        </authorList>
    </citation>
    <scope>NUCLEOTIDE SEQUENCE [LARGE SCALE GENOMIC DNA]</scope>
    <source>
        <strain evidence="3">CM1001059</strain>
    </source>
</reference>
<organism evidence="2 3">
    <name type="scientific">Anopheles melas</name>
    <dbReference type="NCBI Taxonomy" id="34690"/>
    <lineage>
        <taxon>Eukaryota</taxon>
        <taxon>Metazoa</taxon>
        <taxon>Ecdysozoa</taxon>
        <taxon>Arthropoda</taxon>
        <taxon>Hexapoda</taxon>
        <taxon>Insecta</taxon>
        <taxon>Pterygota</taxon>
        <taxon>Neoptera</taxon>
        <taxon>Endopterygota</taxon>
        <taxon>Diptera</taxon>
        <taxon>Nematocera</taxon>
        <taxon>Culicoidea</taxon>
        <taxon>Culicidae</taxon>
        <taxon>Anophelinae</taxon>
        <taxon>Anopheles</taxon>
    </lineage>
</organism>